<evidence type="ECO:0000313" key="2">
    <source>
        <dbReference type="EMBL" id="CAB9526972.1"/>
    </source>
</evidence>
<reference evidence="2" key="1">
    <citation type="submission" date="2020-06" db="EMBL/GenBank/DDBJ databases">
        <authorList>
            <consortium name="Plant Systems Biology data submission"/>
        </authorList>
    </citation>
    <scope>NUCLEOTIDE SEQUENCE</scope>
    <source>
        <strain evidence="2">D6</strain>
    </source>
</reference>
<sequence length="804" mass="90161">MLNRSRLFQNTREGDGKMTFHYSVANIVRADGAQCHPDECVEGAPPPYILISDASSSSALDSMDKAERDRILANQSEANSMIEFNPAVLEGWFDGYQVGKKDDIVNPFGFQIRTTPTGSMLKRTFYDFILHFAKNLPHDQGKGGIGVVLFLDWHGSRECPQSLITAFFEYNILLFILPAKSSIWSQPCDNGKNELTAKDIATVAHNLGLLAGKSMDYLDANKVFRGGLEKNCIEQNDELRRRGTNAVVSSFRKTGLYPIDYGNEGWSHACLCFGKLNELLKEQRREAGEKIPTIIWVVKAKAIDQREPLSNEDEDALKGFLSADNFLLGKDGTAESSPIEIPLLFLAVAIGDMMLGKYTMEATRDLDRPPSPEEDYPYEAAAMKLIEFVAVTPDNHIDTTCTLSEEAIARDKLRTKLSILKFGHSIVLRKRDDSSGATLNLTKQSKGKFIVLDGERRESRQMQQYTVSQVLEACYDARDDETYTLTKQDKRKQQKKVRMARKRLNDSLYDEAKEEADARRRMLNVQQINELLANKRPRFAQKLTALLEEEEMDMDDVYAEFEEVALMPFTDTISITRGDVTKDITVTRVGTDVTAVSAMMETTLMKVMAQKQANDGGNKAKKKRRRKPGQVTNLGRSGVAIGILIQRSNKEVEMKSLEKEEKAAVDAVDKMKGLLRSVEELQLALPSSFWKWDVVKGRKRATLARLVGVYSTKAKAEEETARLKSLKLTKDAVMARITTLQETINEKEGSIAPIIAKRREREDFLNSTKDWAATDTVQQEAEVAGINADDDCEEDDDESVADDG</sequence>
<evidence type="ECO:0000313" key="3">
    <source>
        <dbReference type="Proteomes" id="UP001153069"/>
    </source>
</evidence>
<organism evidence="2 3">
    <name type="scientific">Seminavis robusta</name>
    <dbReference type="NCBI Taxonomy" id="568900"/>
    <lineage>
        <taxon>Eukaryota</taxon>
        <taxon>Sar</taxon>
        <taxon>Stramenopiles</taxon>
        <taxon>Ochrophyta</taxon>
        <taxon>Bacillariophyta</taxon>
        <taxon>Bacillariophyceae</taxon>
        <taxon>Bacillariophycidae</taxon>
        <taxon>Naviculales</taxon>
        <taxon>Naviculaceae</taxon>
        <taxon>Seminavis</taxon>
    </lineage>
</organism>
<comment type="caution">
    <text evidence="2">The sequence shown here is derived from an EMBL/GenBank/DDBJ whole genome shotgun (WGS) entry which is preliminary data.</text>
</comment>
<dbReference type="EMBL" id="CAICTM010001917">
    <property type="protein sequence ID" value="CAB9526972.1"/>
    <property type="molecule type" value="Genomic_DNA"/>
</dbReference>
<feature type="region of interest" description="Disordered" evidence="1">
    <location>
        <begin position="611"/>
        <end position="631"/>
    </location>
</feature>
<proteinExistence type="predicted"/>
<gene>
    <name evidence="2" type="ORF">SEMRO_1919_G305470.1</name>
</gene>
<name>A0A9N8ERV5_9STRA</name>
<dbReference type="Proteomes" id="UP001153069">
    <property type="component" value="Unassembled WGS sequence"/>
</dbReference>
<protein>
    <submittedName>
        <fullName evidence="2">Uncharacterized protein</fullName>
    </submittedName>
</protein>
<accession>A0A9N8ERV5</accession>
<feature type="region of interest" description="Disordered" evidence="1">
    <location>
        <begin position="782"/>
        <end position="804"/>
    </location>
</feature>
<keyword evidence="3" id="KW-1185">Reference proteome</keyword>
<evidence type="ECO:0000256" key="1">
    <source>
        <dbReference type="SAM" id="MobiDB-lite"/>
    </source>
</evidence>
<dbReference type="AlphaFoldDB" id="A0A9N8ERV5"/>
<feature type="compositionally biased region" description="Basic residues" evidence="1">
    <location>
        <begin position="619"/>
        <end position="628"/>
    </location>
</feature>
<feature type="compositionally biased region" description="Acidic residues" evidence="1">
    <location>
        <begin position="788"/>
        <end position="804"/>
    </location>
</feature>